<feature type="signal peptide" evidence="1">
    <location>
        <begin position="1"/>
        <end position="20"/>
    </location>
</feature>
<organism evidence="3 4">
    <name type="scientific">Clostridium ganghwense</name>
    <dbReference type="NCBI Taxonomy" id="312089"/>
    <lineage>
        <taxon>Bacteria</taxon>
        <taxon>Bacillati</taxon>
        <taxon>Bacillota</taxon>
        <taxon>Clostridia</taxon>
        <taxon>Eubacteriales</taxon>
        <taxon>Clostridiaceae</taxon>
        <taxon>Clostridium</taxon>
    </lineage>
</organism>
<keyword evidence="4" id="KW-1185">Reference proteome</keyword>
<feature type="chain" id="PRO_5045525258" evidence="1">
    <location>
        <begin position="21"/>
        <end position="549"/>
    </location>
</feature>
<gene>
    <name evidence="3" type="ORF">OXH55_11825</name>
</gene>
<reference evidence="3" key="1">
    <citation type="submission" date="2022-12" db="EMBL/GenBank/DDBJ databases">
        <authorList>
            <person name="Wang J."/>
        </authorList>
    </citation>
    <scope>NUCLEOTIDE SEQUENCE</scope>
    <source>
        <strain evidence="3">HY-42-06</strain>
    </source>
</reference>
<dbReference type="PROSITE" id="PS51257">
    <property type="entry name" value="PROKAR_LIPOPROTEIN"/>
    <property type="match status" value="1"/>
</dbReference>
<keyword evidence="1" id="KW-0732">Signal</keyword>
<feature type="domain" description="Pyrrolo-quinoline quinone repeat" evidence="2">
    <location>
        <begin position="457"/>
        <end position="545"/>
    </location>
</feature>
<protein>
    <submittedName>
        <fullName evidence="3">PQQ-binding-like beta-propeller repeat protein</fullName>
    </submittedName>
</protein>
<evidence type="ECO:0000313" key="3">
    <source>
        <dbReference type="EMBL" id="MCY6371327.1"/>
    </source>
</evidence>
<dbReference type="Gene3D" id="2.130.10.10">
    <property type="entry name" value="YVTN repeat-like/Quinoprotein amine dehydrogenase"/>
    <property type="match status" value="2"/>
</dbReference>
<evidence type="ECO:0000256" key="1">
    <source>
        <dbReference type="SAM" id="SignalP"/>
    </source>
</evidence>
<dbReference type="PANTHER" id="PTHR34512">
    <property type="entry name" value="CELL SURFACE PROTEIN"/>
    <property type="match status" value="1"/>
</dbReference>
<sequence>MKKNVFNITALVLINMLLVAGCTSNNMKKVSKIPNGKVIKKKEVSCAANIDKTNVKKIDNNPIYVRSSKLQNIDYCLFLDNKKIKEVKSNNFKIFPRKYSDIDGILTFRGNNLRNTAAFGTAQIDKKNLKVIWSFQTSSGTWGGGAGWTGQASIIKWTEDTKKIMNLKQEFKNKKEFVEVVYASLDGNIYFIDLETGKKTRNPISIHNPIKGSVALDPRGYPLLYVGQGIPEKGEIGYRIFSLIDGKELYFIKGKDSQAFRSWGAFDGSPLINREDDTMILGGENGLLYNIKLNTKFDKENKKISIKPEVLKYRYKIKGDSHQGIENSVAVYKNLAYFADNGGGIQCVNLQTMRPVWTFDGKDDTDSTITIEEDDNIPYIYTANEVDKQGAKGITYLKKINGITGKEIFEKQYHAMSLLGDKPVNGGALATNVIGKGDIKKQVIFTIARYKQFNSGLMVALDKKTGEEIWKYEMPNYAWSSPVDIYDRNGKGYLIQGDSTGDLSLIEGKTGKVLNSINLGTNIESSPAVYNNILVVATRWGKIYGVKIE</sequence>
<dbReference type="EMBL" id="JAPQES010000004">
    <property type="protein sequence ID" value="MCY6371327.1"/>
    <property type="molecule type" value="Genomic_DNA"/>
</dbReference>
<comment type="caution">
    <text evidence="3">The sequence shown here is derived from an EMBL/GenBank/DDBJ whole genome shotgun (WGS) entry which is preliminary data.</text>
</comment>
<evidence type="ECO:0000313" key="4">
    <source>
        <dbReference type="Proteomes" id="UP001079657"/>
    </source>
</evidence>
<accession>A0ABT4CQK4</accession>
<dbReference type="SUPFAM" id="SSF50998">
    <property type="entry name" value="Quinoprotein alcohol dehydrogenase-like"/>
    <property type="match status" value="1"/>
</dbReference>
<proteinExistence type="predicted"/>
<dbReference type="RefSeq" id="WP_268050194.1">
    <property type="nucleotide sequence ID" value="NZ_JAPQES010000004.1"/>
</dbReference>
<dbReference type="InterPro" id="IPR011047">
    <property type="entry name" value="Quinoprotein_ADH-like_sf"/>
</dbReference>
<dbReference type="InterPro" id="IPR015943">
    <property type="entry name" value="WD40/YVTN_repeat-like_dom_sf"/>
</dbReference>
<dbReference type="Proteomes" id="UP001079657">
    <property type="component" value="Unassembled WGS sequence"/>
</dbReference>
<evidence type="ECO:0000259" key="2">
    <source>
        <dbReference type="Pfam" id="PF13360"/>
    </source>
</evidence>
<dbReference type="Gene3D" id="2.40.128.630">
    <property type="match status" value="1"/>
</dbReference>
<name>A0ABT4CQK4_9CLOT</name>
<dbReference type="Pfam" id="PF13360">
    <property type="entry name" value="PQQ_2"/>
    <property type="match status" value="1"/>
</dbReference>
<dbReference type="InterPro" id="IPR002372">
    <property type="entry name" value="PQQ_rpt_dom"/>
</dbReference>
<dbReference type="PANTHER" id="PTHR34512:SF30">
    <property type="entry name" value="OUTER MEMBRANE PROTEIN ASSEMBLY FACTOR BAMB"/>
    <property type="match status" value="1"/>
</dbReference>